<feature type="signal peptide" evidence="1">
    <location>
        <begin position="1"/>
        <end position="21"/>
    </location>
</feature>
<accession>A0A286GWR7</accession>
<evidence type="ECO:0000256" key="1">
    <source>
        <dbReference type="SAM" id="SignalP"/>
    </source>
</evidence>
<protein>
    <submittedName>
        <fullName evidence="3">PEP-CTERM protein-sorting domain-containing protein</fullName>
    </submittedName>
</protein>
<dbReference type="RefSeq" id="WP_097281008.1">
    <property type="nucleotide sequence ID" value="NZ_OCNJ01000011.1"/>
</dbReference>
<dbReference type="InterPro" id="IPR013424">
    <property type="entry name" value="Ice-binding_C"/>
</dbReference>
<feature type="domain" description="Ice-binding protein C-terminal" evidence="2">
    <location>
        <begin position="218"/>
        <end position="241"/>
    </location>
</feature>
<dbReference type="Proteomes" id="UP000219621">
    <property type="component" value="Unassembled WGS sequence"/>
</dbReference>
<gene>
    <name evidence="3" type="ORF">SAMN05421508_11121</name>
</gene>
<evidence type="ECO:0000259" key="2">
    <source>
        <dbReference type="Pfam" id="PF07589"/>
    </source>
</evidence>
<proteinExistence type="predicted"/>
<evidence type="ECO:0000313" key="3">
    <source>
        <dbReference type="EMBL" id="SOD99987.1"/>
    </source>
</evidence>
<feature type="chain" id="PRO_5013171409" evidence="1">
    <location>
        <begin position="22"/>
        <end position="243"/>
    </location>
</feature>
<dbReference type="AlphaFoldDB" id="A0A286GWR7"/>
<name>A0A286GWR7_9PROT</name>
<dbReference type="EMBL" id="OCNJ01000011">
    <property type="protein sequence ID" value="SOD99987.1"/>
    <property type="molecule type" value="Genomic_DNA"/>
</dbReference>
<reference evidence="3 4" key="1">
    <citation type="submission" date="2017-09" db="EMBL/GenBank/DDBJ databases">
        <authorList>
            <person name="Ehlers B."/>
            <person name="Leendertz F.H."/>
        </authorList>
    </citation>
    <scope>NUCLEOTIDE SEQUENCE [LARGE SCALE GENOMIC DNA]</scope>
    <source>
        <strain evidence="3 4">USBA 140</strain>
    </source>
</reference>
<evidence type="ECO:0000313" key="4">
    <source>
        <dbReference type="Proteomes" id="UP000219621"/>
    </source>
</evidence>
<dbReference type="Pfam" id="PF07589">
    <property type="entry name" value="PEP-CTERM"/>
    <property type="match status" value="1"/>
</dbReference>
<sequence>MRTMTSAAVLGGLLASMLPFAAAEAAFVDGSLYCDGGGSASVSTSQLNIDVGAGAADASDCYGAFGVKEAKTTLGTNSEMDVLRALWGDHLIDVGKWNGSDVVLNVDLGGLVITGIQTTGTGWSISWVANPADTLPANVTLAVILKAGSAQTGGNPNRVGAQNGETTADAGSWLFDSLYTPFGSTGGSGTFAIGWTNGGGQTPTLSHLTLAAFLAPLQVPEPGTVALLAGGLLGLGALRRRRG</sequence>
<keyword evidence="4" id="KW-1185">Reference proteome</keyword>
<dbReference type="NCBIfam" id="TIGR02595">
    <property type="entry name" value="PEP_CTERM"/>
    <property type="match status" value="1"/>
</dbReference>
<organism evidence="3 4">
    <name type="scientific">Caenispirillum bisanense</name>
    <dbReference type="NCBI Taxonomy" id="414052"/>
    <lineage>
        <taxon>Bacteria</taxon>
        <taxon>Pseudomonadati</taxon>
        <taxon>Pseudomonadota</taxon>
        <taxon>Alphaproteobacteria</taxon>
        <taxon>Rhodospirillales</taxon>
        <taxon>Novispirillaceae</taxon>
        <taxon>Caenispirillum</taxon>
    </lineage>
</organism>
<keyword evidence="1" id="KW-0732">Signal</keyword>